<evidence type="ECO:0000313" key="2">
    <source>
        <dbReference type="Proteomes" id="UP000503320"/>
    </source>
</evidence>
<dbReference type="RefSeq" id="WP_172106297.1">
    <property type="nucleotide sequence ID" value="NZ_CP038017.1"/>
</dbReference>
<dbReference type="AlphaFoldDB" id="A0A6M3HSE6"/>
<name>A0A6M3HSE6_9GAMM</name>
<sequence length="141" mass="16253">MKVLLIFIFALMSIFMLYANVYEGQENGVAAFSNTEFKGSKEINLSSEPITVVKTVGLKNYSQKIYLDNTDKSYKDNSYNNNYSNYSNQDTLRGSFPEVFTDNYYDFYGRNFQYQNLMSSTMGMSMYTQGGANNSRLENNY</sequence>
<evidence type="ECO:0000313" key="1">
    <source>
        <dbReference type="EMBL" id="QIV94059.1"/>
    </source>
</evidence>
<dbReference type="Proteomes" id="UP000503320">
    <property type="component" value="Chromosome"/>
</dbReference>
<reference evidence="1 2" key="1">
    <citation type="submission" date="2019-03" db="EMBL/GenBank/DDBJ databases">
        <title>Complete Genome Sequence of Allofrancisella frigidaquae Strain SYSU 10HL1970 Isolated from Water-Cooling Systems in China.</title>
        <authorList>
            <person name="Ohrman C."/>
            <person name="Uneklint I."/>
            <person name="Sjodin A."/>
        </authorList>
    </citation>
    <scope>NUCLEOTIDE SEQUENCE [LARGE SCALE GENOMIC DNA]</scope>
    <source>
        <strain evidence="1 2">SYSU 10HL1970</strain>
    </source>
</reference>
<proteinExistence type="predicted"/>
<dbReference type="KEGG" id="afri:E3E15_01280"/>
<protein>
    <submittedName>
        <fullName evidence="1">Uncharacterized protein</fullName>
    </submittedName>
</protein>
<dbReference type="EMBL" id="CP038017">
    <property type="protein sequence ID" value="QIV94059.1"/>
    <property type="molecule type" value="Genomic_DNA"/>
</dbReference>
<gene>
    <name evidence="1" type="ORF">E3E15_01280</name>
</gene>
<organism evidence="1 2">
    <name type="scientific">Allofrancisella frigidaquae</name>
    <dbReference type="NCBI Taxonomy" id="1085644"/>
    <lineage>
        <taxon>Bacteria</taxon>
        <taxon>Pseudomonadati</taxon>
        <taxon>Pseudomonadota</taxon>
        <taxon>Gammaproteobacteria</taxon>
        <taxon>Thiotrichales</taxon>
        <taxon>Francisellaceae</taxon>
        <taxon>Allofrancisella</taxon>
    </lineage>
</organism>
<keyword evidence="2" id="KW-1185">Reference proteome</keyword>
<accession>A0A6M3HSE6</accession>